<dbReference type="InterPro" id="IPR046372">
    <property type="entry name" value="PARG_cat_C"/>
</dbReference>
<dbReference type="Pfam" id="PF20811">
    <property type="entry name" value="PARG_cat_N"/>
    <property type="match status" value="1"/>
</dbReference>
<feature type="region of interest" description="Disordered" evidence="6">
    <location>
        <begin position="868"/>
        <end position="900"/>
    </location>
</feature>
<dbReference type="GO" id="GO:0005634">
    <property type="term" value="C:nucleus"/>
    <property type="evidence" value="ECO:0007669"/>
    <property type="project" value="TreeGrafter"/>
</dbReference>
<gene>
    <name evidence="9" type="ORF">RRG08_062913</name>
</gene>
<dbReference type="Proteomes" id="UP001283361">
    <property type="component" value="Unassembled WGS sequence"/>
</dbReference>
<evidence type="ECO:0000256" key="1">
    <source>
        <dbReference type="ARBA" id="ARBA00009545"/>
    </source>
</evidence>
<feature type="active site" evidence="4">
    <location>
        <position position="598"/>
    </location>
</feature>
<dbReference type="GO" id="GO:0004649">
    <property type="term" value="F:poly(ADP-ribose) glycohydrolase activity"/>
    <property type="evidence" value="ECO:0007669"/>
    <property type="project" value="UniProtKB-EC"/>
</dbReference>
<dbReference type="EMBL" id="JAWDGP010005417">
    <property type="protein sequence ID" value="KAK3757044.1"/>
    <property type="molecule type" value="Genomic_DNA"/>
</dbReference>
<name>A0AAE0YTR0_9GAST</name>
<keyword evidence="10" id="KW-1185">Reference proteome</keyword>
<comment type="similarity">
    <text evidence="1">Belongs to the poly(ADP-ribose) glycohydrolase family.</text>
</comment>
<dbReference type="GO" id="GO:0006282">
    <property type="term" value="P:regulation of DNA repair"/>
    <property type="evidence" value="ECO:0007669"/>
    <property type="project" value="InterPro"/>
</dbReference>
<dbReference type="EC" id="3.2.1.143" evidence="2"/>
<evidence type="ECO:0000256" key="6">
    <source>
        <dbReference type="SAM" id="MobiDB-lite"/>
    </source>
</evidence>
<dbReference type="Pfam" id="PF05028">
    <property type="entry name" value="PARG_cat_C"/>
    <property type="match status" value="1"/>
</dbReference>
<dbReference type="AlphaFoldDB" id="A0AAE0YTR0"/>
<dbReference type="PANTHER" id="PTHR12837:SF0">
    <property type="entry name" value="POLY(ADP-RIBOSE) GLYCOHYDROLASE"/>
    <property type="match status" value="1"/>
</dbReference>
<dbReference type="InterPro" id="IPR007724">
    <property type="entry name" value="Poly_GlycHdrlase"/>
</dbReference>
<sequence>MPNFGPVLPSLPPDLDEELIQYRWDPIYTMGQASIKPFSRPTGGEFVFRMIPPMTVARKVHGRDFRDMLSLTELTEVLTDKKGSKAAEMYRGLITDSDNVIDPKKVATNLRVFGVTSISQCLEWHRDCMSPAQPILIFGACHVDKTDYKKQDTLRIPVKYCEIDPTDRTQDPIRYVHMTLGLDTVLGWRLKFIITPYRTYINEEMMMSEGYSLTYPVGFVDFINMGADNTSIYMYKSSETNEEEPNWYVEGFVFDPTAVWNLTYRARPLEFYSSMNSFHDIWGTMAHDRNRRSIVDFIMRKVDEEKDNDNDTQPPLKRMRPTVSTNTVELNRKMNRSAPARQRFYGHGRLGKTLSRYNPTTVDTTIDDDDSGGHPAPQLPKYTPIKPTRSVNDTVLPKNTEVRFYLTNKAPRSIGTHMYRTLFSDLSQTYGHGMYDRLNGYLDTAMKSKGVIVSNLIKHNGDAVSVSAKDIFLVLAMAFVGRIRVHAVDKQTASRVYKNIRMDRLFTSGDGQEKLKCLINYFGLAMQNSTNHMLDNNRIVTFIIKDKQNGSASNPIKRPLALLSKGPGIEAIPNTMHADFANKFFGGGVLDNGSVQEEILLITHPEALFGKAIFPVIGNTEALEILGAIKVSEYTGYGRGVLGRNAFAYARPVANLNLAPLDKENRALTGIVAFDAINYTRSKTLQYHNGQVIRAFHKAYAAFCATPGTDPNVPVTTGRWGGGAFSGDSALAALVQIAAASYVGRPLIFTKMPFYLVVGINKIMDLVIAAKMTVDGLMDVLRNNLKRPWVSQKAEENEKLTIDKIITILSTNEDESTETEEEVQQAVTAFQDEVESTLTSLQEKENGDPMDEPIFESLYLQLPIVSEDEEEGRAVKKTRKPPKRKKTEQQPKDDSNASAL</sequence>
<reference evidence="9" key="1">
    <citation type="journal article" date="2023" name="G3 (Bethesda)">
        <title>A reference genome for the long-term kleptoplast-retaining sea slug Elysia crispata morphotype clarki.</title>
        <authorList>
            <person name="Eastman K.E."/>
            <person name="Pendleton A.L."/>
            <person name="Shaikh M.A."/>
            <person name="Suttiyut T."/>
            <person name="Ogas R."/>
            <person name="Tomko P."/>
            <person name="Gavelis G."/>
            <person name="Widhalm J.R."/>
            <person name="Wisecaver J.H."/>
        </authorList>
    </citation>
    <scope>NUCLEOTIDE SEQUENCE</scope>
    <source>
        <strain evidence="9">ECLA1</strain>
    </source>
</reference>
<feature type="region of interest" description="Disordered" evidence="6">
    <location>
        <begin position="364"/>
        <end position="392"/>
    </location>
</feature>
<dbReference type="GO" id="GO:1990966">
    <property type="term" value="P:ATP generation from poly-ADP-D-ribose"/>
    <property type="evidence" value="ECO:0007669"/>
    <property type="project" value="TreeGrafter"/>
</dbReference>
<dbReference type="InterPro" id="IPR048362">
    <property type="entry name" value="PARG_helical"/>
</dbReference>
<feature type="compositionally biased region" description="Basic and acidic residues" evidence="6">
    <location>
        <begin position="887"/>
        <end position="900"/>
    </location>
</feature>
<feature type="binding site" evidence="5">
    <location>
        <position position="596"/>
    </location>
    <ligand>
        <name>substrate</name>
    </ligand>
</feature>
<evidence type="ECO:0000313" key="9">
    <source>
        <dbReference type="EMBL" id="KAK3757044.1"/>
    </source>
</evidence>
<protein>
    <recommendedName>
        <fullName evidence="2">poly(ADP-ribose) glycohydrolase</fullName>
        <ecNumber evidence="2">3.2.1.143</ecNumber>
    </recommendedName>
</protein>
<feature type="compositionally biased region" description="Basic residues" evidence="6">
    <location>
        <begin position="875"/>
        <end position="886"/>
    </location>
</feature>
<evidence type="ECO:0000256" key="5">
    <source>
        <dbReference type="PIRSR" id="PIRSR607724-2"/>
    </source>
</evidence>
<organism evidence="9 10">
    <name type="scientific">Elysia crispata</name>
    <name type="common">lettuce slug</name>
    <dbReference type="NCBI Taxonomy" id="231223"/>
    <lineage>
        <taxon>Eukaryota</taxon>
        <taxon>Metazoa</taxon>
        <taxon>Spiralia</taxon>
        <taxon>Lophotrochozoa</taxon>
        <taxon>Mollusca</taxon>
        <taxon>Gastropoda</taxon>
        <taxon>Heterobranchia</taxon>
        <taxon>Euthyneura</taxon>
        <taxon>Panpulmonata</taxon>
        <taxon>Sacoglossa</taxon>
        <taxon>Placobranchoidea</taxon>
        <taxon>Plakobranchidae</taxon>
        <taxon>Elysia</taxon>
    </lineage>
</organism>
<dbReference type="PANTHER" id="PTHR12837">
    <property type="entry name" value="POLY ADP-RIBOSE GLYCOHYDROLASE"/>
    <property type="match status" value="1"/>
</dbReference>
<feature type="binding site" evidence="5">
    <location>
        <position position="637"/>
    </location>
    <ligand>
        <name>substrate</name>
    </ligand>
</feature>
<evidence type="ECO:0000256" key="4">
    <source>
        <dbReference type="PIRSR" id="PIRSR607724-1"/>
    </source>
</evidence>
<evidence type="ECO:0000259" key="8">
    <source>
        <dbReference type="Pfam" id="PF20811"/>
    </source>
</evidence>
<evidence type="ECO:0000259" key="7">
    <source>
        <dbReference type="Pfam" id="PF05028"/>
    </source>
</evidence>
<feature type="active site" evidence="4">
    <location>
        <position position="597"/>
    </location>
</feature>
<comment type="caution">
    <text evidence="9">The sequence shown here is derived from an EMBL/GenBank/DDBJ whole genome shotgun (WGS) entry which is preliminary data.</text>
</comment>
<dbReference type="GO" id="GO:0005975">
    <property type="term" value="P:carbohydrate metabolic process"/>
    <property type="evidence" value="ECO:0007669"/>
    <property type="project" value="InterPro"/>
</dbReference>
<proteinExistence type="inferred from homology"/>
<dbReference type="GO" id="GO:0009225">
    <property type="term" value="P:nucleotide-sugar metabolic process"/>
    <property type="evidence" value="ECO:0007669"/>
    <property type="project" value="TreeGrafter"/>
</dbReference>
<accession>A0AAE0YTR0</accession>
<keyword evidence="3" id="KW-0378">Hydrolase</keyword>
<evidence type="ECO:0000313" key="10">
    <source>
        <dbReference type="Proteomes" id="UP001283361"/>
    </source>
</evidence>
<evidence type="ECO:0000256" key="2">
    <source>
        <dbReference type="ARBA" id="ARBA00012255"/>
    </source>
</evidence>
<feature type="binding site" evidence="5">
    <location>
        <position position="582"/>
    </location>
    <ligand>
        <name>substrate</name>
    </ligand>
</feature>
<evidence type="ECO:0000256" key="3">
    <source>
        <dbReference type="ARBA" id="ARBA00022801"/>
    </source>
</evidence>
<feature type="domain" description="PARG catalytic Macro" evidence="7">
    <location>
        <begin position="569"/>
        <end position="750"/>
    </location>
</feature>
<feature type="active site" evidence="4">
    <location>
        <position position="579"/>
    </location>
</feature>
<dbReference type="GO" id="GO:0005737">
    <property type="term" value="C:cytoplasm"/>
    <property type="evidence" value="ECO:0007669"/>
    <property type="project" value="TreeGrafter"/>
</dbReference>
<feature type="domain" description="PARG helical" evidence="8">
    <location>
        <begin position="456"/>
        <end position="531"/>
    </location>
</feature>